<dbReference type="CDD" id="cd06464">
    <property type="entry name" value="ACD_sHsps-like"/>
    <property type="match status" value="1"/>
</dbReference>
<protein>
    <submittedName>
        <fullName evidence="4">Heat shock protein Hsp20</fullName>
    </submittedName>
</protein>
<organism evidence="4 5">
    <name type="scientific">Caballeronia udeis</name>
    <dbReference type="NCBI Taxonomy" id="1232866"/>
    <lineage>
        <taxon>Bacteria</taxon>
        <taxon>Pseudomonadati</taxon>
        <taxon>Pseudomonadota</taxon>
        <taxon>Betaproteobacteria</taxon>
        <taxon>Burkholderiales</taxon>
        <taxon>Burkholderiaceae</taxon>
        <taxon>Caballeronia</taxon>
    </lineage>
</organism>
<dbReference type="Proteomes" id="UP000054683">
    <property type="component" value="Unassembled WGS sequence"/>
</dbReference>
<gene>
    <name evidence="4" type="ORF">AWB69_08665</name>
</gene>
<dbReference type="InterPro" id="IPR031107">
    <property type="entry name" value="Small_HSP"/>
</dbReference>
<dbReference type="EMBL" id="FCOK02000114">
    <property type="protein sequence ID" value="SAL71618.1"/>
    <property type="molecule type" value="Genomic_DNA"/>
</dbReference>
<evidence type="ECO:0000313" key="5">
    <source>
        <dbReference type="Proteomes" id="UP000054683"/>
    </source>
</evidence>
<dbReference type="PROSITE" id="PS01031">
    <property type="entry name" value="SHSP"/>
    <property type="match status" value="1"/>
</dbReference>
<sequence length="144" mass="15861">MSDLLFSTSLLDEVDRFQRQMSSLFSGLPSSIRASRLSTFPQINLGSTDDSVEIVAFAPGIDPAKLELTVDKGLLTISGERARVEPPSEGRSYAQERFVGTFRRAIELPRDADPDNVKARYANGCLTISIGKRETSRPRTIAIQ</sequence>
<evidence type="ECO:0000256" key="1">
    <source>
        <dbReference type="PROSITE-ProRule" id="PRU00285"/>
    </source>
</evidence>
<feature type="domain" description="SHSP" evidence="3">
    <location>
        <begin position="34"/>
        <end position="144"/>
    </location>
</feature>
<reference evidence="4 5" key="1">
    <citation type="submission" date="2016-01" db="EMBL/GenBank/DDBJ databases">
        <authorList>
            <person name="Oliw E.H."/>
        </authorList>
    </citation>
    <scope>NUCLEOTIDE SEQUENCE [LARGE SCALE GENOMIC DNA]</scope>
    <source>
        <strain evidence="4">LMG 27134</strain>
    </source>
</reference>
<proteinExistence type="inferred from homology"/>
<dbReference type="SUPFAM" id="SSF49764">
    <property type="entry name" value="HSP20-like chaperones"/>
    <property type="match status" value="1"/>
</dbReference>
<dbReference type="Pfam" id="PF00011">
    <property type="entry name" value="HSP20"/>
    <property type="match status" value="1"/>
</dbReference>
<keyword evidence="4" id="KW-0346">Stress response</keyword>
<dbReference type="AlphaFoldDB" id="A0A158JS58"/>
<dbReference type="OrthoDB" id="5295562at2"/>
<dbReference type="RefSeq" id="WP_062092707.1">
    <property type="nucleotide sequence ID" value="NZ_FCOK02000114.1"/>
</dbReference>
<dbReference type="InterPro" id="IPR008978">
    <property type="entry name" value="HSP20-like_chaperone"/>
</dbReference>
<comment type="similarity">
    <text evidence="1 2">Belongs to the small heat shock protein (HSP20) family.</text>
</comment>
<accession>A0A158JS58</accession>
<dbReference type="PANTHER" id="PTHR11527">
    <property type="entry name" value="HEAT-SHOCK PROTEIN 20 FAMILY MEMBER"/>
    <property type="match status" value="1"/>
</dbReference>
<name>A0A158JS58_9BURK</name>
<evidence type="ECO:0000259" key="3">
    <source>
        <dbReference type="PROSITE" id="PS01031"/>
    </source>
</evidence>
<evidence type="ECO:0000313" key="4">
    <source>
        <dbReference type="EMBL" id="SAL71618.1"/>
    </source>
</evidence>
<dbReference type="InterPro" id="IPR002068">
    <property type="entry name" value="A-crystallin/Hsp20_dom"/>
</dbReference>
<dbReference type="Gene3D" id="2.60.40.790">
    <property type="match status" value="1"/>
</dbReference>
<evidence type="ECO:0000256" key="2">
    <source>
        <dbReference type="RuleBase" id="RU003616"/>
    </source>
</evidence>